<feature type="compositionally biased region" description="Basic and acidic residues" evidence="1">
    <location>
        <begin position="86"/>
        <end position="111"/>
    </location>
</feature>
<evidence type="ECO:0000313" key="2">
    <source>
        <dbReference type="EMBL" id="TDD09149.1"/>
    </source>
</evidence>
<keyword evidence="3" id="KW-1185">Reference proteome</keyword>
<gene>
    <name evidence="2" type="ORF">E1294_47015</name>
</gene>
<feature type="compositionally biased region" description="Basic and acidic residues" evidence="1">
    <location>
        <begin position="503"/>
        <end position="531"/>
    </location>
</feature>
<feature type="compositionally biased region" description="Pro residues" evidence="1">
    <location>
        <begin position="554"/>
        <end position="563"/>
    </location>
</feature>
<feature type="compositionally biased region" description="Basic and acidic residues" evidence="1">
    <location>
        <begin position="717"/>
        <end position="728"/>
    </location>
</feature>
<evidence type="ECO:0000313" key="3">
    <source>
        <dbReference type="Proteomes" id="UP000294543"/>
    </source>
</evidence>
<feature type="region of interest" description="Disordered" evidence="1">
    <location>
        <begin position="72"/>
        <end position="319"/>
    </location>
</feature>
<feature type="compositionally biased region" description="Basic and acidic residues" evidence="1">
    <location>
        <begin position="217"/>
        <end position="238"/>
    </location>
</feature>
<feature type="compositionally biased region" description="Gly residues" evidence="1">
    <location>
        <begin position="658"/>
        <end position="676"/>
    </location>
</feature>
<dbReference type="Proteomes" id="UP000294543">
    <property type="component" value="Unassembled WGS sequence"/>
</dbReference>
<dbReference type="OrthoDB" id="3515857at2"/>
<feature type="compositionally biased region" description="Basic and acidic residues" evidence="1">
    <location>
        <begin position="250"/>
        <end position="273"/>
    </location>
</feature>
<accession>A0A4R4VT38</accession>
<comment type="caution">
    <text evidence="2">The sequence shown here is derived from an EMBL/GenBank/DDBJ whole genome shotgun (WGS) entry which is preliminary data.</text>
</comment>
<sequence>MGKFDGMDAKLVRDLLAEAKHAAAEMRKVEDQVRLTMNRAGLSTQTTHRPAQIADAVDTMIKDVNVRLGVLEKRADPPGMGAGASDDPKGVRGDRERYENPRADDKTDDVPPKTGDAPPKTGDTPPKTADDPPKTGDDPPRRGDSPPKTGDDPKRGDAPKTDQDRGGGKGDTDVPKGEEAPKSDDFPKGDDGKTCEEPRTGDQPRTGDSARTGSEPRTGDQPRTGDDSRTGDQPRGDDGSGTDPGGNVCDDDKGTGQDTGTDRDSGADQDARTGDQPVGMPKDDEVDSRRDRGAEAETGTRDDPSDTPAQDTHDVNKPQVVEVDGVKVLQVPLDPPTAEQLEDLLENTDKVAPAEMPRLPADTTTASDVNAWANDGSEVVSAGTTPPGQDALKTVVEHHRDIRPLDMPGVEVPAGEYGKGAWAERDIRPDGPAGSIDPSRPSTGDATTPPSSDSTGGEDGTCAPGTDEQPGGTGRTPGDTTPGDGGTTPSRPAGDEPGQGTRDGQDPGDREAGNQDDRGAGDRGAGDREGGDTGDQETGDQGTGRRGEQGEPVRIPPTNPSVDPPDGNSNGTSSTAAVADPDPGGATGRGDGMATVYGADPRQAGGTGPAYAVQIAYGTEPAYGGESSRAEPVYGGESPRAEPAYSGDPSRTDPADGSGSGQRDGGGGRVGTGGGSDVVSVNVTPPDLDALRTVIEHHRDIQPVDMPSVEVPPGEYGEGRWAPEDIRPDGPSGSVDSGTPERSA</sequence>
<feature type="compositionally biased region" description="Polar residues" evidence="1">
    <location>
        <begin position="734"/>
        <end position="744"/>
    </location>
</feature>
<dbReference type="EMBL" id="SMKP01000244">
    <property type="protein sequence ID" value="TDD09149.1"/>
    <property type="molecule type" value="Genomic_DNA"/>
</dbReference>
<feature type="compositionally biased region" description="Low complexity" evidence="1">
    <location>
        <begin position="114"/>
        <end position="127"/>
    </location>
</feature>
<proteinExistence type="predicted"/>
<dbReference type="AlphaFoldDB" id="A0A4R4VT38"/>
<feature type="compositionally biased region" description="Low complexity" evidence="1">
    <location>
        <begin position="476"/>
        <end position="492"/>
    </location>
</feature>
<name>A0A4R4VT38_9ACTN</name>
<feature type="compositionally biased region" description="Basic and acidic residues" evidence="1">
    <location>
        <begin position="281"/>
        <end position="304"/>
    </location>
</feature>
<feature type="compositionally biased region" description="Polar residues" evidence="1">
    <location>
        <begin position="440"/>
        <end position="455"/>
    </location>
</feature>
<feature type="compositionally biased region" description="Basic and acidic residues" evidence="1">
    <location>
        <begin position="128"/>
        <end position="202"/>
    </location>
</feature>
<feature type="region of interest" description="Disordered" evidence="1">
    <location>
        <begin position="622"/>
        <end position="685"/>
    </location>
</feature>
<feature type="compositionally biased region" description="Polar residues" evidence="1">
    <location>
        <begin position="567"/>
        <end position="576"/>
    </location>
</feature>
<protein>
    <submittedName>
        <fullName evidence="2">Uncharacterized protein</fullName>
    </submittedName>
</protein>
<organism evidence="2 3">
    <name type="scientific">Nonomuraea diastatica</name>
    <dbReference type="NCBI Taxonomy" id="1848329"/>
    <lineage>
        <taxon>Bacteria</taxon>
        <taxon>Bacillati</taxon>
        <taxon>Actinomycetota</taxon>
        <taxon>Actinomycetes</taxon>
        <taxon>Streptosporangiales</taxon>
        <taxon>Streptosporangiaceae</taxon>
        <taxon>Nonomuraea</taxon>
    </lineage>
</organism>
<reference evidence="2 3" key="1">
    <citation type="submission" date="2019-03" db="EMBL/GenBank/DDBJ databases">
        <title>Draft genome sequences of novel Actinobacteria.</title>
        <authorList>
            <person name="Sahin N."/>
            <person name="Ay H."/>
            <person name="Saygin H."/>
        </authorList>
    </citation>
    <scope>NUCLEOTIDE SEQUENCE [LARGE SCALE GENOMIC DNA]</scope>
    <source>
        <strain evidence="2 3">KC712</strain>
    </source>
</reference>
<dbReference type="RefSeq" id="WP_132518478.1">
    <property type="nucleotide sequence ID" value="NZ_SMKP01000244.1"/>
</dbReference>
<feature type="region of interest" description="Disordered" evidence="1">
    <location>
        <begin position="698"/>
        <end position="744"/>
    </location>
</feature>
<evidence type="ECO:0000256" key="1">
    <source>
        <dbReference type="SAM" id="MobiDB-lite"/>
    </source>
</evidence>
<feature type="region of interest" description="Disordered" evidence="1">
    <location>
        <begin position="402"/>
        <end position="608"/>
    </location>
</feature>